<dbReference type="InterPro" id="IPR042076">
    <property type="entry name" value="Crisp-like_dom"/>
</dbReference>
<proteinExistence type="predicted"/>
<dbReference type="InterPro" id="IPR001283">
    <property type="entry name" value="CRISP-related"/>
</dbReference>
<feature type="chain" id="PRO_5043876877" description="SCP domain-containing protein" evidence="1">
    <location>
        <begin position="26"/>
        <end position="259"/>
    </location>
</feature>
<dbReference type="AlphaFoldDB" id="A0AAV6TWJ1"/>
<evidence type="ECO:0000313" key="4">
    <source>
        <dbReference type="Proteomes" id="UP000827092"/>
    </source>
</evidence>
<feature type="signal peptide" evidence="1">
    <location>
        <begin position="1"/>
        <end position="25"/>
    </location>
</feature>
<keyword evidence="1" id="KW-0732">Signal</keyword>
<dbReference type="InterPro" id="IPR035940">
    <property type="entry name" value="CAP_sf"/>
</dbReference>
<dbReference type="InterPro" id="IPR014044">
    <property type="entry name" value="CAP_dom"/>
</dbReference>
<feature type="domain" description="SCP" evidence="2">
    <location>
        <begin position="48"/>
        <end position="194"/>
    </location>
</feature>
<dbReference type="PROSITE" id="PS01009">
    <property type="entry name" value="CRISP_1"/>
    <property type="match status" value="1"/>
</dbReference>
<dbReference type="SUPFAM" id="SSF57546">
    <property type="entry name" value="Crisp domain-like"/>
    <property type="match status" value="1"/>
</dbReference>
<name>A0AAV6TWJ1_9ARAC</name>
<dbReference type="SMART" id="SM00198">
    <property type="entry name" value="SCP"/>
    <property type="match status" value="1"/>
</dbReference>
<dbReference type="SUPFAM" id="SSF55797">
    <property type="entry name" value="PR-1-like"/>
    <property type="match status" value="1"/>
</dbReference>
<dbReference type="InterPro" id="IPR002413">
    <property type="entry name" value="V5_allergen-like"/>
</dbReference>
<protein>
    <recommendedName>
        <fullName evidence="2">SCP domain-containing protein</fullName>
    </recommendedName>
</protein>
<dbReference type="PRINTS" id="PR00837">
    <property type="entry name" value="V5TPXLIKE"/>
</dbReference>
<dbReference type="GO" id="GO:0005576">
    <property type="term" value="C:extracellular region"/>
    <property type="evidence" value="ECO:0007669"/>
    <property type="project" value="InterPro"/>
</dbReference>
<dbReference type="Gene3D" id="3.40.33.10">
    <property type="entry name" value="CAP"/>
    <property type="match status" value="1"/>
</dbReference>
<dbReference type="Pfam" id="PF00188">
    <property type="entry name" value="CAP"/>
    <property type="match status" value="1"/>
</dbReference>
<evidence type="ECO:0000313" key="3">
    <source>
        <dbReference type="EMBL" id="KAG8176347.1"/>
    </source>
</evidence>
<sequence>MWIHSKRFFFKTAFVLFLWVFLTDAKLPKPRLSGKSIARRDLDTRYSNTKKKIVLIHNFYRTRVNPPAQDMLQMSWHKGAQETAQKWAGACQMLVHDKPNRRWVDDYGTCGQNIFISNVEVDWTFVAKAWYLENENFTYGGAANNLAAVGHYTQMVWYNSHKIGCGFKYCGPDVVDRPFFNYVCNYCPIGNNPYRLGRPYATGKPCEKCRDHCKYKKLCTNSCPFADQWIFEAQSDFVCQRTYQERYIKSTTVYDLPKF</sequence>
<dbReference type="PRINTS" id="PR00838">
    <property type="entry name" value="V5ALLERGEN"/>
</dbReference>
<dbReference type="Gene3D" id="1.10.10.740">
    <property type="entry name" value="Crisp domain"/>
    <property type="match status" value="1"/>
</dbReference>
<dbReference type="PANTHER" id="PTHR10334">
    <property type="entry name" value="CYSTEINE-RICH SECRETORY PROTEIN-RELATED"/>
    <property type="match status" value="1"/>
</dbReference>
<comment type="caution">
    <text evidence="3">The sequence shown here is derived from an EMBL/GenBank/DDBJ whole genome shotgun (WGS) entry which is preliminary data.</text>
</comment>
<keyword evidence="4" id="KW-1185">Reference proteome</keyword>
<reference evidence="3 4" key="1">
    <citation type="journal article" date="2022" name="Nat. Ecol. Evol.">
        <title>A masculinizing supergene underlies an exaggerated male reproductive morph in a spider.</title>
        <authorList>
            <person name="Hendrickx F."/>
            <person name="De Corte Z."/>
            <person name="Sonet G."/>
            <person name="Van Belleghem S.M."/>
            <person name="Kostlbacher S."/>
            <person name="Vangestel C."/>
        </authorList>
    </citation>
    <scope>NUCLEOTIDE SEQUENCE [LARGE SCALE GENOMIC DNA]</scope>
    <source>
        <strain evidence="3">W744_W776</strain>
    </source>
</reference>
<dbReference type="EMBL" id="JAFNEN010000892">
    <property type="protein sequence ID" value="KAG8176347.1"/>
    <property type="molecule type" value="Genomic_DNA"/>
</dbReference>
<dbReference type="Proteomes" id="UP000827092">
    <property type="component" value="Unassembled WGS sequence"/>
</dbReference>
<evidence type="ECO:0000259" key="2">
    <source>
        <dbReference type="SMART" id="SM00198"/>
    </source>
</evidence>
<gene>
    <name evidence="3" type="ORF">JTE90_003308</name>
</gene>
<organism evidence="3 4">
    <name type="scientific">Oedothorax gibbosus</name>
    <dbReference type="NCBI Taxonomy" id="931172"/>
    <lineage>
        <taxon>Eukaryota</taxon>
        <taxon>Metazoa</taxon>
        <taxon>Ecdysozoa</taxon>
        <taxon>Arthropoda</taxon>
        <taxon>Chelicerata</taxon>
        <taxon>Arachnida</taxon>
        <taxon>Araneae</taxon>
        <taxon>Araneomorphae</taxon>
        <taxon>Entelegynae</taxon>
        <taxon>Araneoidea</taxon>
        <taxon>Linyphiidae</taxon>
        <taxon>Erigoninae</taxon>
        <taxon>Oedothorax</taxon>
    </lineage>
</organism>
<accession>A0AAV6TWJ1</accession>
<dbReference type="InterPro" id="IPR018244">
    <property type="entry name" value="Allrgn_V5/Tpx1_CS"/>
</dbReference>
<evidence type="ECO:0000256" key="1">
    <source>
        <dbReference type="SAM" id="SignalP"/>
    </source>
</evidence>